<proteinExistence type="predicted"/>
<accession>X1JDI7</accession>
<organism evidence="1">
    <name type="scientific">marine sediment metagenome</name>
    <dbReference type="NCBI Taxonomy" id="412755"/>
    <lineage>
        <taxon>unclassified sequences</taxon>
        <taxon>metagenomes</taxon>
        <taxon>ecological metagenomes</taxon>
    </lineage>
</organism>
<dbReference type="AlphaFoldDB" id="X1JDI7"/>
<dbReference type="EMBL" id="BARU01042786">
    <property type="protein sequence ID" value="GAH76414.1"/>
    <property type="molecule type" value="Genomic_DNA"/>
</dbReference>
<protein>
    <submittedName>
        <fullName evidence="1">Uncharacterized protein</fullName>
    </submittedName>
</protein>
<evidence type="ECO:0000313" key="1">
    <source>
        <dbReference type="EMBL" id="GAH76414.1"/>
    </source>
</evidence>
<sequence>PDNKGLYIINKLLNNNEIYRLTTMKIEFNRILCI</sequence>
<name>X1JDI7_9ZZZZ</name>
<reference evidence="1" key="1">
    <citation type="journal article" date="2014" name="Front. Microbiol.">
        <title>High frequency of phylogenetically diverse reductive dehalogenase-homologous genes in deep subseafloor sedimentary metagenomes.</title>
        <authorList>
            <person name="Kawai M."/>
            <person name="Futagami T."/>
            <person name="Toyoda A."/>
            <person name="Takaki Y."/>
            <person name="Nishi S."/>
            <person name="Hori S."/>
            <person name="Arai W."/>
            <person name="Tsubouchi T."/>
            <person name="Morono Y."/>
            <person name="Uchiyama I."/>
            <person name="Ito T."/>
            <person name="Fujiyama A."/>
            <person name="Inagaki F."/>
            <person name="Takami H."/>
        </authorList>
    </citation>
    <scope>NUCLEOTIDE SEQUENCE</scope>
    <source>
        <strain evidence="1">Expedition CK06-06</strain>
    </source>
</reference>
<gene>
    <name evidence="1" type="ORF">S03H2_65669</name>
</gene>
<comment type="caution">
    <text evidence="1">The sequence shown here is derived from an EMBL/GenBank/DDBJ whole genome shotgun (WGS) entry which is preliminary data.</text>
</comment>
<feature type="non-terminal residue" evidence="1">
    <location>
        <position position="1"/>
    </location>
</feature>